<dbReference type="GO" id="GO:0042840">
    <property type="term" value="P:D-glucuronate catabolic process"/>
    <property type="evidence" value="ECO:0007669"/>
    <property type="project" value="TreeGrafter"/>
</dbReference>
<evidence type="ECO:0000313" key="8">
    <source>
        <dbReference type="EMBL" id="MDI6452485.1"/>
    </source>
</evidence>
<organism evidence="8 9">
    <name type="scientific">Peloplasma aerotolerans</name>
    <dbReference type="NCBI Taxonomy" id="3044389"/>
    <lineage>
        <taxon>Bacteria</taxon>
        <taxon>Bacillati</taxon>
        <taxon>Mycoplasmatota</taxon>
        <taxon>Mollicutes</taxon>
        <taxon>Acholeplasmatales</taxon>
        <taxon>Acholeplasmataceae</taxon>
        <taxon>Peloplasma</taxon>
    </lineage>
</organism>
<dbReference type="AlphaFoldDB" id="A0AAW6U6E9"/>
<evidence type="ECO:0000256" key="4">
    <source>
        <dbReference type="ARBA" id="ARBA00012546"/>
    </source>
</evidence>
<evidence type="ECO:0000256" key="5">
    <source>
        <dbReference type="ARBA" id="ARBA00020555"/>
    </source>
</evidence>
<dbReference type="SUPFAM" id="SSF51556">
    <property type="entry name" value="Metallo-dependent hydrolases"/>
    <property type="match status" value="1"/>
</dbReference>
<proteinExistence type="inferred from homology"/>
<dbReference type="HAMAP" id="MF_00675">
    <property type="entry name" value="UxaC"/>
    <property type="match status" value="1"/>
</dbReference>
<comment type="catalytic activity">
    <reaction evidence="7">
        <text>aldehydo-D-galacturonate = keto-D-tagaturonate</text>
        <dbReference type="Rhea" id="RHEA:27702"/>
        <dbReference type="ChEBI" id="CHEBI:12952"/>
        <dbReference type="ChEBI" id="CHEBI:17886"/>
    </reaction>
</comment>
<comment type="similarity">
    <text evidence="3 7">Belongs to the metallo-dependent hydrolases superfamily. Uronate isomerase family.</text>
</comment>
<dbReference type="NCBIfam" id="NF002794">
    <property type="entry name" value="PRK02925.1"/>
    <property type="match status" value="1"/>
</dbReference>
<dbReference type="InterPro" id="IPR032466">
    <property type="entry name" value="Metal_Hydrolase"/>
</dbReference>
<evidence type="ECO:0000256" key="1">
    <source>
        <dbReference type="ARBA" id="ARBA00001165"/>
    </source>
</evidence>
<evidence type="ECO:0000256" key="7">
    <source>
        <dbReference type="HAMAP-Rule" id="MF_00675"/>
    </source>
</evidence>
<dbReference type="GO" id="GO:0008880">
    <property type="term" value="F:glucuronate isomerase activity"/>
    <property type="evidence" value="ECO:0007669"/>
    <property type="project" value="UniProtKB-UniRule"/>
</dbReference>
<dbReference type="PANTHER" id="PTHR30068">
    <property type="entry name" value="URONATE ISOMERASE"/>
    <property type="match status" value="1"/>
</dbReference>
<comment type="caution">
    <text evidence="8">The sequence shown here is derived from an EMBL/GenBank/DDBJ whole genome shotgun (WGS) entry which is preliminary data.</text>
</comment>
<evidence type="ECO:0000256" key="6">
    <source>
        <dbReference type="ARBA" id="ARBA00023235"/>
    </source>
</evidence>
<dbReference type="Pfam" id="PF02614">
    <property type="entry name" value="UxaC"/>
    <property type="match status" value="1"/>
</dbReference>
<gene>
    <name evidence="7 8" type="primary">uxaC</name>
    <name evidence="8" type="ORF">QJ521_02805</name>
</gene>
<dbReference type="RefSeq" id="WP_282838900.1">
    <property type="nucleotide sequence ID" value="NZ_JASCXW010000005.1"/>
</dbReference>
<evidence type="ECO:0000256" key="3">
    <source>
        <dbReference type="ARBA" id="ARBA00008397"/>
    </source>
</evidence>
<accession>A0AAW6U6E9</accession>
<comment type="catalytic activity">
    <reaction evidence="1 7">
        <text>D-glucuronate = D-fructuronate</text>
        <dbReference type="Rhea" id="RHEA:13049"/>
        <dbReference type="ChEBI" id="CHEBI:58720"/>
        <dbReference type="ChEBI" id="CHEBI:59863"/>
        <dbReference type="EC" id="5.3.1.12"/>
    </reaction>
</comment>
<dbReference type="GO" id="GO:0019698">
    <property type="term" value="P:D-galacturonate catabolic process"/>
    <property type="evidence" value="ECO:0007669"/>
    <property type="project" value="TreeGrafter"/>
</dbReference>
<keyword evidence="6 7" id="KW-0413">Isomerase</keyword>
<comment type="pathway">
    <text evidence="2 7">Carbohydrate metabolism; pentose and glucuronate interconversion.</text>
</comment>
<dbReference type="InterPro" id="IPR003766">
    <property type="entry name" value="Uronate_isomerase"/>
</dbReference>
<protein>
    <recommendedName>
        <fullName evidence="5 7">Uronate isomerase</fullName>
        <ecNumber evidence="4 7">5.3.1.12</ecNumber>
    </recommendedName>
    <alternativeName>
        <fullName evidence="7">Glucuronate isomerase</fullName>
    </alternativeName>
    <alternativeName>
        <fullName evidence="7">Uronic isomerase</fullName>
    </alternativeName>
</protein>
<evidence type="ECO:0000256" key="2">
    <source>
        <dbReference type="ARBA" id="ARBA00004892"/>
    </source>
</evidence>
<name>A0AAW6U6E9_9MOLU</name>
<evidence type="ECO:0000313" key="9">
    <source>
        <dbReference type="Proteomes" id="UP001431532"/>
    </source>
</evidence>
<dbReference type="EC" id="5.3.1.12" evidence="4 7"/>
<keyword evidence="9" id="KW-1185">Reference proteome</keyword>
<dbReference type="EMBL" id="JASCXW010000005">
    <property type="protein sequence ID" value="MDI6452485.1"/>
    <property type="molecule type" value="Genomic_DNA"/>
</dbReference>
<sequence length="464" mass="54269">MKTFIHEDFLLHNEVAKKLFHQHAKKMPIIDYHCHLDPKEIYEDKKFRNLFDAWLSGDHYKWRLMRANGVTEDYITGNKPEFDKFMKWAEVVPTLVGNPLYHWTHFELKRFFGIDTLLSPETAEDIYKEVNQKLESLTARKLIEMSHVDVICTTDDPIDSLEWHDKLNEDQNFKTTVLPAFRPDKAINIELPWFQEWIIKLGKVVGYTLSNINLLKKAITERIEFFHEKGCRLSDHALDVVSYERTTNEEIAMIYEKAMQHEDLTPREIRKYKGYLLVFLGQEYKKRDWVQQYHIGALRNLSERMLKNLGPDTGFDAINDGLIAKPLSQLMDALDATGDLPKTILYTLNPRDFEVAITLMQAFQGGGIAGKIQFGSAWWFLDTIDGMTKQIKALANNGLLSRFVGMLTDSRSFLSYPRHEYFRRLLCNIIGEQVMLGYFPEDYTLLGKMVEDISYRNAKDYFNF</sequence>
<dbReference type="PANTHER" id="PTHR30068:SF4">
    <property type="entry name" value="URONATE ISOMERASE"/>
    <property type="match status" value="1"/>
</dbReference>
<dbReference type="Proteomes" id="UP001431532">
    <property type="component" value="Unassembled WGS sequence"/>
</dbReference>
<dbReference type="Gene3D" id="3.20.20.140">
    <property type="entry name" value="Metal-dependent hydrolases"/>
    <property type="match status" value="1"/>
</dbReference>
<reference evidence="8" key="1">
    <citation type="submission" date="2023-05" db="EMBL/GenBank/DDBJ databases">
        <title>Mariniplasma microaerophilum sp. nov., a novel anaerobic mollicute isolated from terrestrial mud volcano, Taman Peninsula, Russia.</title>
        <authorList>
            <person name="Khomyakova M.A."/>
            <person name="Merkel A.Y."/>
            <person name="Slobodkin A.I."/>
        </authorList>
    </citation>
    <scope>NUCLEOTIDE SEQUENCE</scope>
    <source>
        <strain evidence="8">M4Ah</strain>
    </source>
</reference>
<dbReference type="Gene3D" id="1.10.2020.10">
    <property type="entry name" value="uronate isomerase, domain 2, chain A"/>
    <property type="match status" value="1"/>
</dbReference>